<dbReference type="PANTHER" id="PTHR35010:SF2">
    <property type="entry name" value="BLL4672 PROTEIN"/>
    <property type="match status" value="1"/>
</dbReference>
<keyword evidence="3" id="KW-1185">Reference proteome</keyword>
<evidence type="ECO:0000259" key="1">
    <source>
        <dbReference type="PROSITE" id="PS50943"/>
    </source>
</evidence>
<dbReference type="Pfam" id="PF13560">
    <property type="entry name" value="HTH_31"/>
    <property type="match status" value="1"/>
</dbReference>
<reference evidence="2" key="1">
    <citation type="submission" date="2022-10" db="EMBL/GenBank/DDBJ databases">
        <title>The WGS of Solirubrobacter phytolaccae KCTC 29190.</title>
        <authorList>
            <person name="Jiang Z."/>
        </authorList>
    </citation>
    <scope>NUCLEOTIDE SEQUENCE</scope>
    <source>
        <strain evidence="2">KCTC 29190</strain>
    </source>
</reference>
<protein>
    <submittedName>
        <fullName evidence="2">Helix-turn-helix transcriptional regulator</fullName>
    </submittedName>
</protein>
<evidence type="ECO:0000313" key="3">
    <source>
        <dbReference type="Proteomes" id="UP001147653"/>
    </source>
</evidence>
<dbReference type="SUPFAM" id="SSF47413">
    <property type="entry name" value="lambda repressor-like DNA-binding domains"/>
    <property type="match status" value="1"/>
</dbReference>
<feature type="domain" description="HTH cro/C1-type" evidence="1">
    <location>
        <begin position="33"/>
        <end position="80"/>
    </location>
</feature>
<dbReference type="Proteomes" id="UP001147653">
    <property type="component" value="Unassembled WGS sequence"/>
</dbReference>
<dbReference type="InterPro" id="IPR041413">
    <property type="entry name" value="MLTR_LBD"/>
</dbReference>
<accession>A0A9X3SIT7</accession>
<dbReference type="SMART" id="SM00530">
    <property type="entry name" value="HTH_XRE"/>
    <property type="match status" value="1"/>
</dbReference>
<proteinExistence type="predicted"/>
<dbReference type="InterPro" id="IPR010982">
    <property type="entry name" value="Lambda_DNA-bd_dom_sf"/>
</dbReference>
<dbReference type="PROSITE" id="PS50943">
    <property type="entry name" value="HTH_CROC1"/>
    <property type="match status" value="1"/>
</dbReference>
<dbReference type="PANTHER" id="PTHR35010">
    <property type="entry name" value="BLL4672 PROTEIN-RELATED"/>
    <property type="match status" value="1"/>
</dbReference>
<dbReference type="CDD" id="cd00093">
    <property type="entry name" value="HTH_XRE"/>
    <property type="match status" value="1"/>
</dbReference>
<dbReference type="AlphaFoldDB" id="A0A9X3SIT7"/>
<organism evidence="2 3">
    <name type="scientific">Solirubrobacter phytolaccae</name>
    <dbReference type="NCBI Taxonomy" id="1404360"/>
    <lineage>
        <taxon>Bacteria</taxon>
        <taxon>Bacillati</taxon>
        <taxon>Actinomycetota</taxon>
        <taxon>Thermoleophilia</taxon>
        <taxon>Solirubrobacterales</taxon>
        <taxon>Solirubrobacteraceae</taxon>
        <taxon>Solirubrobacter</taxon>
    </lineage>
</organism>
<sequence>MDNRIGDFLRARRELVRPEDVGLEPSGRRRVPGLRREELALLAGVSADYYVRLEQGRDRHPSAQVLEALARVLQLDEDATAHLHELATAAPRRRARARVERVRPSLLQMMEAWPNSPAFITGRRFDVLAANRLAEALYPVCATRGNIVRTIFLDPEGSCILYAQYDQVAADTVAALRATSGADVDDPELISLVGELSLKSDAFRRLWARHDVRAKTEGQKLLNHPLVGEVTVRYETFTVNGAEGQQLVVYHAEPGSPSERALNLLASIVAGEPAREVQHQH</sequence>
<gene>
    <name evidence="2" type="ORF">OJ997_29630</name>
</gene>
<name>A0A9X3SIT7_9ACTN</name>
<dbReference type="RefSeq" id="WP_270028956.1">
    <property type="nucleotide sequence ID" value="NZ_JAPDDP010000077.1"/>
</dbReference>
<dbReference type="Gene3D" id="1.10.260.40">
    <property type="entry name" value="lambda repressor-like DNA-binding domains"/>
    <property type="match status" value="1"/>
</dbReference>
<dbReference type="EMBL" id="JAPDDP010000077">
    <property type="protein sequence ID" value="MDA0184502.1"/>
    <property type="molecule type" value="Genomic_DNA"/>
</dbReference>
<dbReference type="Gene3D" id="3.30.450.180">
    <property type="match status" value="1"/>
</dbReference>
<comment type="caution">
    <text evidence="2">The sequence shown here is derived from an EMBL/GenBank/DDBJ whole genome shotgun (WGS) entry which is preliminary data.</text>
</comment>
<dbReference type="Pfam" id="PF17765">
    <property type="entry name" value="MLTR_LBD"/>
    <property type="match status" value="1"/>
</dbReference>
<evidence type="ECO:0000313" key="2">
    <source>
        <dbReference type="EMBL" id="MDA0184502.1"/>
    </source>
</evidence>
<dbReference type="InterPro" id="IPR001387">
    <property type="entry name" value="Cro/C1-type_HTH"/>
</dbReference>
<dbReference type="GO" id="GO:0003677">
    <property type="term" value="F:DNA binding"/>
    <property type="evidence" value="ECO:0007669"/>
    <property type="project" value="InterPro"/>
</dbReference>